<comment type="subcellular location">
    <subcellularLocation>
        <location evidence="1">Cell membrane</location>
        <topology evidence="1">Multi-pass membrane protein</topology>
    </subcellularLocation>
</comment>
<evidence type="ECO:0000256" key="2">
    <source>
        <dbReference type="ARBA" id="ARBA00022475"/>
    </source>
</evidence>
<dbReference type="InterPro" id="IPR025405">
    <property type="entry name" value="DUF4131"/>
</dbReference>
<feature type="transmembrane region" description="Helical" evidence="6">
    <location>
        <begin position="339"/>
        <end position="358"/>
    </location>
</feature>
<keyword evidence="10" id="KW-1185">Reference proteome</keyword>
<gene>
    <name evidence="9" type="ORF">ACFQ4E_19445</name>
</gene>
<keyword evidence="3 6" id="KW-0812">Transmembrane</keyword>
<protein>
    <submittedName>
        <fullName evidence="9">ComEC/Rec2 family competence protein</fullName>
    </submittedName>
</protein>
<dbReference type="InterPro" id="IPR004477">
    <property type="entry name" value="ComEC_N"/>
</dbReference>
<feature type="transmembrane region" description="Helical" evidence="6">
    <location>
        <begin position="392"/>
        <end position="412"/>
    </location>
</feature>
<feature type="transmembrane region" description="Helical" evidence="6">
    <location>
        <begin position="63"/>
        <end position="82"/>
    </location>
</feature>
<keyword evidence="5 6" id="KW-0472">Membrane</keyword>
<feature type="transmembrane region" description="Helical" evidence="6">
    <location>
        <begin position="12"/>
        <end position="33"/>
    </location>
</feature>
<keyword evidence="4 6" id="KW-1133">Transmembrane helix</keyword>
<feature type="transmembrane region" description="Helical" evidence="6">
    <location>
        <begin position="432"/>
        <end position="451"/>
    </location>
</feature>
<dbReference type="Proteomes" id="UP001597135">
    <property type="component" value="Unassembled WGS sequence"/>
</dbReference>
<comment type="caution">
    <text evidence="9">The sequence shown here is derived from an EMBL/GenBank/DDBJ whole genome shotgun (WGS) entry which is preliminary data.</text>
</comment>
<evidence type="ECO:0000256" key="1">
    <source>
        <dbReference type="ARBA" id="ARBA00004651"/>
    </source>
</evidence>
<accession>A0ABW3ZNC9</accession>
<sequence length="718" mass="75141">MTWLRSPIPGQHGALFPWAPVFLAMGIGLYISLRQEPPVALLWVSGGAGLAGLVLARRVGATLGPLMTALALVTLGMALAGARAHRVAGPVLDYRYYGPIEGRVVAIDRSYSDALRLTLDRVVLFDTAPDRTPLRVRVSLHGDQRWLDPEPGMTVILTGHLSAPNGPAEPGGFDFRRHAWFQRIGAVGYTRTPVLMIEPAGRGVVLARLRTRLADRIKARLPGETGGFAAAILTGDRSAVGRETLSALRDSNLAHLLAISGLHMGLLAGTVFGALRLALLSVPALGLRVPAKKIAALGALAAAGGYLALSGANVATVRAFVMVAVILGAVLVDRRALSLRAVALAATILLVITPEALFGSGFQMSFAATTALVVVFGLMRGKLRGWPAPLRWGATLVLSSAVAGAATAPVAMAQFNRIAEYGLLANLASVPLMGALVMPSGVAALALMPFGGEALPLWVMGRGLDWILWVAESVSALPGAVGHVPAPPGAVLPLLAFGALVLCLWQGRARIAGLAPSLVAVWLWAGAERPVLLVSGDGALVGVMTEAGRALSRESGAGFVAGIWLENDGDGADQAEGFARWPGASGKSWAVLERGTLRLRHLRGKTGLERLGRCAAGEIVVTDREADVSGGCLLLSAKELAATGAVAWYPDGAGLRAVTTGEISGQRLWTPKLDQENPARSWDIRETPLGFAAKQEGRQARSGGLRSLNMRRHALENR</sequence>
<evidence type="ECO:0000256" key="6">
    <source>
        <dbReference type="SAM" id="Phobius"/>
    </source>
</evidence>
<dbReference type="Pfam" id="PF03772">
    <property type="entry name" value="Competence"/>
    <property type="match status" value="1"/>
</dbReference>
<feature type="transmembrane region" description="Helical" evidence="6">
    <location>
        <begin position="39"/>
        <end position="56"/>
    </location>
</feature>
<dbReference type="NCBIfam" id="TIGR00360">
    <property type="entry name" value="ComEC_N-term"/>
    <property type="match status" value="1"/>
</dbReference>
<dbReference type="PANTHER" id="PTHR30619:SF1">
    <property type="entry name" value="RECOMBINATION PROTEIN 2"/>
    <property type="match status" value="1"/>
</dbReference>
<feature type="domain" description="ComEC/Rec2-related protein" evidence="7">
    <location>
        <begin position="232"/>
        <end position="507"/>
    </location>
</feature>
<feature type="transmembrane region" description="Helical" evidence="6">
    <location>
        <begin position="487"/>
        <end position="505"/>
    </location>
</feature>
<dbReference type="EMBL" id="JBHTMU010000058">
    <property type="protein sequence ID" value="MFD1344615.1"/>
    <property type="molecule type" value="Genomic_DNA"/>
</dbReference>
<reference evidence="10" key="1">
    <citation type="journal article" date="2019" name="Int. J. Syst. Evol. Microbiol.">
        <title>The Global Catalogue of Microorganisms (GCM) 10K type strain sequencing project: providing services to taxonomists for standard genome sequencing and annotation.</title>
        <authorList>
            <consortium name="The Broad Institute Genomics Platform"/>
            <consortium name="The Broad Institute Genome Sequencing Center for Infectious Disease"/>
            <person name="Wu L."/>
            <person name="Ma J."/>
        </authorList>
    </citation>
    <scope>NUCLEOTIDE SEQUENCE [LARGE SCALE GENOMIC DNA]</scope>
    <source>
        <strain evidence="10">CCUG 62953</strain>
    </source>
</reference>
<evidence type="ECO:0000313" key="9">
    <source>
        <dbReference type="EMBL" id="MFD1344615.1"/>
    </source>
</evidence>
<evidence type="ECO:0000256" key="5">
    <source>
        <dbReference type="ARBA" id="ARBA00023136"/>
    </source>
</evidence>
<evidence type="ECO:0000256" key="3">
    <source>
        <dbReference type="ARBA" id="ARBA00022692"/>
    </source>
</evidence>
<evidence type="ECO:0000313" key="10">
    <source>
        <dbReference type="Proteomes" id="UP001597135"/>
    </source>
</evidence>
<dbReference type="RefSeq" id="WP_386806194.1">
    <property type="nucleotide sequence ID" value="NZ_JBHTMU010000058.1"/>
</dbReference>
<evidence type="ECO:0000256" key="4">
    <source>
        <dbReference type="ARBA" id="ARBA00022989"/>
    </source>
</evidence>
<keyword evidence="2" id="KW-1003">Cell membrane</keyword>
<dbReference type="PANTHER" id="PTHR30619">
    <property type="entry name" value="DNA INTERNALIZATION/COMPETENCE PROTEIN COMEC/REC2"/>
    <property type="match status" value="1"/>
</dbReference>
<feature type="transmembrane region" description="Helical" evidence="6">
    <location>
        <begin position="253"/>
        <end position="279"/>
    </location>
</feature>
<dbReference type="InterPro" id="IPR052159">
    <property type="entry name" value="Competence_DNA_uptake"/>
</dbReference>
<dbReference type="Pfam" id="PF13567">
    <property type="entry name" value="DUF4131"/>
    <property type="match status" value="1"/>
</dbReference>
<proteinExistence type="predicted"/>
<name>A0ABW3ZNC9_9RHOB</name>
<evidence type="ECO:0000259" key="8">
    <source>
        <dbReference type="Pfam" id="PF13567"/>
    </source>
</evidence>
<evidence type="ECO:0000259" key="7">
    <source>
        <dbReference type="Pfam" id="PF03772"/>
    </source>
</evidence>
<feature type="domain" description="DUF4131" evidence="8">
    <location>
        <begin position="39"/>
        <end position="193"/>
    </location>
</feature>
<feature type="transmembrane region" description="Helical" evidence="6">
    <location>
        <begin position="291"/>
        <end position="309"/>
    </location>
</feature>
<organism evidence="9 10">
    <name type="scientific">Litorisediminicola beolgyonensis</name>
    <dbReference type="NCBI Taxonomy" id="1173614"/>
    <lineage>
        <taxon>Bacteria</taxon>
        <taxon>Pseudomonadati</taxon>
        <taxon>Pseudomonadota</taxon>
        <taxon>Alphaproteobacteria</taxon>
        <taxon>Rhodobacterales</taxon>
        <taxon>Paracoccaceae</taxon>
        <taxon>Litorisediminicola</taxon>
    </lineage>
</organism>